<reference evidence="13 14" key="1">
    <citation type="submission" date="2019-08" db="EMBL/GenBank/DDBJ databases">
        <title>Bacterial whole genome sequence for Glaciihabitans sp. CHu50b-6-2.</title>
        <authorList>
            <person name="Jin L."/>
        </authorList>
    </citation>
    <scope>NUCLEOTIDE SEQUENCE [LARGE SCALE GENOMIC DNA]</scope>
    <source>
        <strain evidence="13 14">CHu50b-6-2</strain>
    </source>
</reference>
<feature type="domain" description="Beta-galactosidase C-terminal" evidence="12">
    <location>
        <begin position="616"/>
        <end position="670"/>
    </location>
</feature>
<dbReference type="InterPro" id="IPR029062">
    <property type="entry name" value="Class_I_gatase-like"/>
</dbReference>
<dbReference type="EMBL" id="VRMG01000003">
    <property type="protein sequence ID" value="TXN32328.1"/>
    <property type="molecule type" value="Genomic_DNA"/>
</dbReference>
<dbReference type="Gene3D" id="3.40.50.880">
    <property type="match status" value="1"/>
</dbReference>
<evidence type="ECO:0000256" key="5">
    <source>
        <dbReference type="ARBA" id="ARBA00023295"/>
    </source>
</evidence>
<comment type="similarity">
    <text evidence="2 6">Belongs to the glycosyl hydrolase 42 family.</text>
</comment>
<keyword evidence="5 6" id="KW-0326">Glycosidase</keyword>
<dbReference type="EC" id="3.2.1.23" evidence="3 6"/>
<keyword evidence="9" id="KW-0479">Metal-binding</keyword>
<sequence length="673" mass="73870">MHSISSRLSDNDGTAFGFGGDYNPEQWDPSVWQEDVALMKVAGVNLVSIGIFSWALLEPSEGRYEFGWLDSVLDLLHESGIRVDLANASASPPPWFSHKYPQSLPVTATGVRLGYGSRQAFCASSPEYRAAAAALTTEIARRYAEHPAVIMWHVHNEYGCHNQPCYCDVSGAAFQRWLEKKYVTVDALNEAWGTAFWSQHYYHFDEITPPRQSGTFINPTQVLDFARFSSDELLECYDAEARILREHSPHPVTTNFMGFMMGLDKPIDYWKWADHLDVVSNDHYLIAEDPRNFQELAMTADFIRSLASGAPWLLMEHSTSAVNWQPRNIAKAPGEMLRNSLQHVARGADAALFFQWRAAKAGSEKFHSAMLPHAGTDSKVWREVVGLGSALKKIAEVVGSRVVGADVAIIHDTDARWASELDAHPSVDTNAMAETRLWHDAFYRLGLTTDFRRSTDDLAGYRLVVVPMQYLMTDDGARNLRAFAESGGTVVVTYLSGIVDEDDHIRLGGYPGAFVDLIGIRIEEFFPLRADEKVPLSRYGPGLRFSELGRATGAEVLAEYAGGPTAGSPAVSRNRLGSGSAYYVGTSLTEAGVLQLISDIVGEAGVTPAHTVTGEVEVVRRSDGEHTWTFAINHGDSVGVVHVDGIDLLTDTITDGRLTVAAGGVAVVRESAR</sequence>
<dbReference type="GO" id="GO:0009341">
    <property type="term" value="C:beta-galactosidase complex"/>
    <property type="evidence" value="ECO:0007669"/>
    <property type="project" value="InterPro"/>
</dbReference>
<accession>A0A5C8UUT4</accession>
<evidence type="ECO:0000259" key="10">
    <source>
        <dbReference type="Pfam" id="PF02449"/>
    </source>
</evidence>
<dbReference type="Gene3D" id="3.20.20.80">
    <property type="entry name" value="Glycosidases"/>
    <property type="match status" value="1"/>
</dbReference>
<dbReference type="InterPro" id="IPR003476">
    <property type="entry name" value="Glyco_hydro_42"/>
</dbReference>
<feature type="active site" description="Nucleophile" evidence="7">
    <location>
        <position position="316"/>
    </location>
</feature>
<evidence type="ECO:0000256" key="3">
    <source>
        <dbReference type="ARBA" id="ARBA00012756"/>
    </source>
</evidence>
<dbReference type="InterPro" id="IPR013529">
    <property type="entry name" value="Glyco_hydro_42_N"/>
</dbReference>
<feature type="domain" description="Glycoside hydrolase family 42 N-terminal" evidence="10">
    <location>
        <begin position="21"/>
        <end position="394"/>
    </location>
</feature>
<protein>
    <recommendedName>
        <fullName evidence="3 6">Beta-galactosidase</fullName>
        <shortName evidence="6">Beta-gal</shortName>
        <ecNumber evidence="3 6">3.2.1.23</ecNumber>
    </recommendedName>
</protein>
<organism evidence="13 14">
    <name type="scientific">Lacisediminihabitans profunda</name>
    <dbReference type="NCBI Taxonomy" id="2594790"/>
    <lineage>
        <taxon>Bacteria</taxon>
        <taxon>Bacillati</taxon>
        <taxon>Actinomycetota</taxon>
        <taxon>Actinomycetes</taxon>
        <taxon>Micrococcales</taxon>
        <taxon>Microbacteriaceae</taxon>
        <taxon>Lacisediminihabitans</taxon>
    </lineage>
</organism>
<dbReference type="PIRSF" id="PIRSF001084">
    <property type="entry name" value="B-galactosidase"/>
    <property type="match status" value="1"/>
</dbReference>
<name>A0A5C8UUT4_9MICO</name>
<feature type="domain" description="Beta-galactosidase trimerisation" evidence="11">
    <location>
        <begin position="405"/>
        <end position="606"/>
    </location>
</feature>
<feature type="active site" description="Proton donor" evidence="7">
    <location>
        <position position="157"/>
    </location>
</feature>
<evidence type="ECO:0000259" key="12">
    <source>
        <dbReference type="Pfam" id="PF08533"/>
    </source>
</evidence>
<dbReference type="PANTHER" id="PTHR36447">
    <property type="entry name" value="BETA-GALACTOSIDASE GANA"/>
    <property type="match status" value="1"/>
</dbReference>
<evidence type="ECO:0000259" key="11">
    <source>
        <dbReference type="Pfam" id="PF08532"/>
    </source>
</evidence>
<evidence type="ECO:0000256" key="9">
    <source>
        <dbReference type="PIRSR" id="PIRSR001084-3"/>
    </source>
</evidence>
<comment type="caution">
    <text evidence="13">The sequence shown here is derived from an EMBL/GenBank/DDBJ whole genome shotgun (WGS) entry which is preliminary data.</text>
</comment>
<feature type="binding site" evidence="8">
    <location>
        <position position="156"/>
    </location>
    <ligand>
        <name>substrate</name>
    </ligand>
</feature>
<feature type="binding site" evidence="9">
    <location>
        <position position="167"/>
    </location>
    <ligand>
        <name>Zn(2+)</name>
        <dbReference type="ChEBI" id="CHEBI:29105"/>
    </ligand>
</feature>
<dbReference type="Pfam" id="PF08532">
    <property type="entry name" value="Glyco_hydro_42M"/>
    <property type="match status" value="1"/>
</dbReference>
<dbReference type="CDD" id="cd03143">
    <property type="entry name" value="A4_beta-galactosidase_middle_domain"/>
    <property type="match status" value="1"/>
</dbReference>
<dbReference type="Pfam" id="PF08533">
    <property type="entry name" value="Glyco_hydro_42C"/>
    <property type="match status" value="1"/>
</dbReference>
<dbReference type="SUPFAM" id="SSF51445">
    <property type="entry name" value="(Trans)glycosidases"/>
    <property type="match status" value="1"/>
</dbReference>
<dbReference type="Proteomes" id="UP000321379">
    <property type="component" value="Unassembled WGS sequence"/>
</dbReference>
<dbReference type="PANTHER" id="PTHR36447:SF1">
    <property type="entry name" value="BETA-GALACTOSIDASE GANA"/>
    <property type="match status" value="1"/>
</dbReference>
<keyword evidence="14" id="KW-1185">Reference proteome</keyword>
<dbReference type="GO" id="GO:0006012">
    <property type="term" value="P:galactose metabolic process"/>
    <property type="evidence" value="ECO:0007669"/>
    <property type="project" value="InterPro"/>
</dbReference>
<evidence type="ECO:0000256" key="7">
    <source>
        <dbReference type="PIRSR" id="PIRSR001084-1"/>
    </source>
</evidence>
<dbReference type="Gene3D" id="2.60.40.1180">
    <property type="entry name" value="Golgi alpha-mannosidase II"/>
    <property type="match status" value="1"/>
</dbReference>
<keyword evidence="9" id="KW-0862">Zinc</keyword>
<dbReference type="InterPro" id="IPR013739">
    <property type="entry name" value="Beta_galactosidase_C"/>
</dbReference>
<dbReference type="InterPro" id="IPR013780">
    <property type="entry name" value="Glyco_hydro_b"/>
</dbReference>
<dbReference type="SUPFAM" id="SSF52317">
    <property type="entry name" value="Class I glutamine amidotransferase-like"/>
    <property type="match status" value="1"/>
</dbReference>
<comment type="catalytic activity">
    <reaction evidence="1 6">
        <text>Hydrolysis of terminal non-reducing beta-D-galactose residues in beta-D-galactosides.</text>
        <dbReference type="EC" id="3.2.1.23"/>
    </reaction>
</comment>
<evidence type="ECO:0000313" key="14">
    <source>
        <dbReference type="Proteomes" id="UP000321379"/>
    </source>
</evidence>
<proteinExistence type="inferred from homology"/>
<evidence type="ECO:0000256" key="6">
    <source>
        <dbReference type="PIRNR" id="PIRNR001084"/>
    </source>
</evidence>
<dbReference type="InterPro" id="IPR013738">
    <property type="entry name" value="Beta_galactosidase_Trimer"/>
</dbReference>
<gene>
    <name evidence="13" type="ORF">FVP33_01520</name>
</gene>
<evidence type="ECO:0000256" key="2">
    <source>
        <dbReference type="ARBA" id="ARBA00005940"/>
    </source>
</evidence>
<dbReference type="GO" id="GO:0004565">
    <property type="term" value="F:beta-galactosidase activity"/>
    <property type="evidence" value="ECO:0007669"/>
    <property type="project" value="UniProtKB-EC"/>
</dbReference>
<feature type="binding site" evidence="8">
    <location>
        <position position="118"/>
    </location>
    <ligand>
        <name>substrate</name>
    </ligand>
</feature>
<evidence type="ECO:0000256" key="1">
    <source>
        <dbReference type="ARBA" id="ARBA00001412"/>
    </source>
</evidence>
<dbReference type="AlphaFoldDB" id="A0A5C8UUT4"/>
<evidence type="ECO:0000256" key="4">
    <source>
        <dbReference type="ARBA" id="ARBA00022801"/>
    </source>
</evidence>
<feature type="binding site" evidence="8">
    <location>
        <position position="324"/>
    </location>
    <ligand>
        <name>substrate</name>
    </ligand>
</feature>
<evidence type="ECO:0000256" key="8">
    <source>
        <dbReference type="PIRSR" id="PIRSR001084-2"/>
    </source>
</evidence>
<evidence type="ECO:0000313" key="13">
    <source>
        <dbReference type="EMBL" id="TXN32328.1"/>
    </source>
</evidence>
<feature type="binding site" evidence="9">
    <location>
        <position position="165"/>
    </location>
    <ligand>
        <name>Zn(2+)</name>
        <dbReference type="ChEBI" id="CHEBI:29105"/>
    </ligand>
</feature>
<dbReference type="InterPro" id="IPR017853">
    <property type="entry name" value="GH"/>
</dbReference>
<feature type="binding site" evidence="9">
    <location>
        <position position="122"/>
    </location>
    <ligand>
        <name>Zn(2+)</name>
        <dbReference type="ChEBI" id="CHEBI:29105"/>
    </ligand>
</feature>
<dbReference type="Pfam" id="PF02449">
    <property type="entry name" value="Glyco_hydro_42"/>
    <property type="match status" value="1"/>
</dbReference>
<dbReference type="RefSeq" id="WP_147781875.1">
    <property type="nucleotide sequence ID" value="NZ_VRMG01000003.1"/>
</dbReference>
<dbReference type="GO" id="GO:0046872">
    <property type="term" value="F:metal ion binding"/>
    <property type="evidence" value="ECO:0007669"/>
    <property type="project" value="UniProtKB-KW"/>
</dbReference>
<keyword evidence="4 6" id="KW-0378">Hydrolase</keyword>